<dbReference type="HOGENOM" id="CLU_2792616_0_0_6"/>
<accession>C5BT09</accession>
<organism evidence="2 3">
    <name type="scientific">Teredinibacter turnerae (strain ATCC 39867 / T7901)</name>
    <dbReference type="NCBI Taxonomy" id="377629"/>
    <lineage>
        <taxon>Bacteria</taxon>
        <taxon>Pseudomonadati</taxon>
        <taxon>Pseudomonadota</taxon>
        <taxon>Gammaproteobacteria</taxon>
        <taxon>Cellvibrionales</taxon>
        <taxon>Cellvibrionaceae</taxon>
        <taxon>Teredinibacter</taxon>
    </lineage>
</organism>
<evidence type="ECO:0000313" key="2">
    <source>
        <dbReference type="EMBL" id="ACR11484.1"/>
    </source>
</evidence>
<name>C5BT09_TERTT</name>
<dbReference type="KEGG" id="ttu:TERTU_3860"/>
<evidence type="ECO:0000256" key="1">
    <source>
        <dbReference type="SAM" id="Phobius"/>
    </source>
</evidence>
<evidence type="ECO:0000313" key="3">
    <source>
        <dbReference type="Proteomes" id="UP000009080"/>
    </source>
</evidence>
<sequence length="68" mass="7801">MSTQLSLVISRKLICNGFASICHSFLLYHFSRASVIRLVVLILAFRIIVKFIWSKVIYDIAELPALDF</sequence>
<reference evidence="2 3" key="1">
    <citation type="journal article" date="2009" name="PLoS ONE">
        <title>The complete genome of Teredinibacter turnerae T7901: an intracellular endosymbiont of marine wood-boring bivalves (shipworms).</title>
        <authorList>
            <person name="Yang J.C."/>
            <person name="Madupu R."/>
            <person name="Durkin A.S."/>
            <person name="Ekborg N.A."/>
            <person name="Pedamallu C.S."/>
            <person name="Hostetler J.B."/>
            <person name="Radune D."/>
            <person name="Toms B.S."/>
            <person name="Henrissat B."/>
            <person name="Coutinho P.M."/>
            <person name="Schwarz S."/>
            <person name="Field L."/>
            <person name="Trindade-Silva A.E."/>
            <person name="Soares C.A.G."/>
            <person name="Elshahawi S."/>
            <person name="Hanora A."/>
            <person name="Schmidt E.W."/>
            <person name="Haygood M.G."/>
            <person name="Posfai J."/>
            <person name="Benner J."/>
            <person name="Madinger C."/>
            <person name="Nove J."/>
            <person name="Anton B."/>
            <person name="Chaudhary K."/>
            <person name="Foster J."/>
            <person name="Holman A."/>
            <person name="Kumar S."/>
            <person name="Lessard P.A."/>
            <person name="Luyten Y.A."/>
            <person name="Slatko B."/>
            <person name="Wood N."/>
            <person name="Wu B."/>
            <person name="Teplitski M."/>
            <person name="Mougous J.D."/>
            <person name="Ward N."/>
            <person name="Eisen J.A."/>
            <person name="Badger J.H."/>
            <person name="Distel D.L."/>
        </authorList>
    </citation>
    <scope>NUCLEOTIDE SEQUENCE [LARGE SCALE GENOMIC DNA]</scope>
    <source>
        <strain evidence="3">ATCC 39867 / T7901</strain>
    </source>
</reference>
<gene>
    <name evidence="2" type="ordered locus">TERTU_3860</name>
</gene>
<keyword evidence="1" id="KW-0812">Transmembrane</keyword>
<protein>
    <submittedName>
        <fullName evidence="2">Uncharacterized protein</fullName>
    </submittedName>
</protein>
<feature type="transmembrane region" description="Helical" evidence="1">
    <location>
        <begin position="12"/>
        <end position="30"/>
    </location>
</feature>
<dbReference type="EMBL" id="CP001614">
    <property type="protein sequence ID" value="ACR11484.1"/>
    <property type="molecule type" value="Genomic_DNA"/>
</dbReference>
<proteinExistence type="predicted"/>
<feature type="transmembrane region" description="Helical" evidence="1">
    <location>
        <begin position="36"/>
        <end position="53"/>
    </location>
</feature>
<keyword evidence="1" id="KW-0472">Membrane</keyword>
<keyword evidence="3" id="KW-1185">Reference proteome</keyword>
<keyword evidence="1" id="KW-1133">Transmembrane helix</keyword>
<dbReference type="AlphaFoldDB" id="C5BT09"/>
<dbReference type="Proteomes" id="UP000009080">
    <property type="component" value="Chromosome"/>
</dbReference>